<evidence type="ECO:0000313" key="2">
    <source>
        <dbReference type="Proteomes" id="UP000254968"/>
    </source>
</evidence>
<dbReference type="EMBL" id="UGNV01000002">
    <property type="protein sequence ID" value="STX55507.1"/>
    <property type="molecule type" value="Genomic_DNA"/>
</dbReference>
<evidence type="ECO:0008006" key="3">
    <source>
        <dbReference type="Google" id="ProtNLM"/>
    </source>
</evidence>
<proteinExistence type="predicted"/>
<sequence>MTATVLKVGMREFRAHLQQYILTSSPVAITRHGETVGYYIPTKSHAEKSDLHDLKEAAAKLDKLLIEHGISENELFADFRKLKSKNRK</sequence>
<gene>
    <name evidence="1" type="ORF">NCTC13315_02879</name>
</gene>
<evidence type="ECO:0000313" key="1">
    <source>
        <dbReference type="EMBL" id="STX55507.1"/>
    </source>
</evidence>
<protein>
    <recommendedName>
        <fullName evidence="3">Prevent-host-death protein</fullName>
    </recommendedName>
</protein>
<reference evidence="1 2" key="1">
    <citation type="submission" date="2018-06" db="EMBL/GenBank/DDBJ databases">
        <authorList>
            <consortium name="Pathogen Informatics"/>
            <person name="Doyle S."/>
        </authorList>
    </citation>
    <scope>NUCLEOTIDE SEQUENCE [LARGE SCALE GENOMIC DNA]</scope>
    <source>
        <strain evidence="1 2">NCTC13315</strain>
    </source>
</reference>
<accession>A0A378JSE3</accession>
<name>A0A378JSE3_9GAMM</name>
<dbReference type="Proteomes" id="UP000254968">
    <property type="component" value="Unassembled WGS sequence"/>
</dbReference>
<dbReference type="AlphaFoldDB" id="A0A378JSE3"/>
<organism evidence="1 2">
    <name type="scientific">Legionella beliardensis</name>
    <dbReference type="NCBI Taxonomy" id="91822"/>
    <lineage>
        <taxon>Bacteria</taxon>
        <taxon>Pseudomonadati</taxon>
        <taxon>Pseudomonadota</taxon>
        <taxon>Gammaproteobacteria</taxon>
        <taxon>Legionellales</taxon>
        <taxon>Legionellaceae</taxon>
        <taxon>Legionella</taxon>
    </lineage>
</organism>
<keyword evidence="2" id="KW-1185">Reference proteome</keyword>